<name>A0A7Y9UVZ5_9ACTN</name>
<evidence type="ECO:0000256" key="1">
    <source>
        <dbReference type="SAM" id="MobiDB-lite"/>
    </source>
</evidence>
<feature type="signal peptide" evidence="2">
    <location>
        <begin position="1"/>
        <end position="17"/>
    </location>
</feature>
<dbReference type="PROSITE" id="PS51257">
    <property type="entry name" value="PROKAR_LIPOPROTEIN"/>
    <property type="match status" value="1"/>
</dbReference>
<dbReference type="RefSeq" id="WP_179502791.1">
    <property type="nucleotide sequence ID" value="NZ_JACCAA010000001.1"/>
</dbReference>
<reference evidence="3 4" key="1">
    <citation type="submission" date="2020-07" db="EMBL/GenBank/DDBJ databases">
        <title>Sequencing the genomes of 1000 actinobacteria strains.</title>
        <authorList>
            <person name="Klenk H.-P."/>
        </authorList>
    </citation>
    <scope>NUCLEOTIDE SEQUENCE [LARGE SCALE GENOMIC DNA]</scope>
    <source>
        <strain evidence="3 4">DSM 23819</strain>
    </source>
</reference>
<evidence type="ECO:0000256" key="2">
    <source>
        <dbReference type="SAM" id="SignalP"/>
    </source>
</evidence>
<keyword evidence="2" id="KW-0732">Signal</keyword>
<comment type="caution">
    <text evidence="3">The sequence shown here is derived from an EMBL/GenBank/DDBJ whole genome shotgun (WGS) entry which is preliminary data.</text>
</comment>
<dbReference type="AlphaFoldDB" id="A0A7Y9UVZ5"/>
<proteinExistence type="predicted"/>
<feature type="region of interest" description="Disordered" evidence="1">
    <location>
        <begin position="34"/>
        <end position="53"/>
    </location>
</feature>
<feature type="compositionally biased region" description="Low complexity" evidence="1">
    <location>
        <begin position="42"/>
        <end position="53"/>
    </location>
</feature>
<dbReference type="Proteomes" id="UP000540656">
    <property type="component" value="Unassembled WGS sequence"/>
</dbReference>
<sequence>MRSLRATVPSGTPRLLAAGAVAAALLLTVGGCSQPSSDSSEQPAQQNGAAAAPAAPAAAQANTVATPATGLSKLQFVAQSAAPCTQVWIGGAQLPANYEWCSDQDGEPVAGVREGSCEVIVHGTTMWAIPGRQIHVTGTDVSLDPGYTDATRSCKRRAVAANQR</sequence>
<gene>
    <name evidence="3" type="ORF">BJ980_002698</name>
</gene>
<evidence type="ECO:0000313" key="3">
    <source>
        <dbReference type="EMBL" id="NYG59775.1"/>
    </source>
</evidence>
<protein>
    <submittedName>
        <fullName evidence="3">Uncharacterized protein</fullName>
    </submittedName>
</protein>
<keyword evidence="4" id="KW-1185">Reference proteome</keyword>
<organism evidence="3 4">
    <name type="scientific">Nocardioides daedukensis</name>
    <dbReference type="NCBI Taxonomy" id="634462"/>
    <lineage>
        <taxon>Bacteria</taxon>
        <taxon>Bacillati</taxon>
        <taxon>Actinomycetota</taxon>
        <taxon>Actinomycetes</taxon>
        <taxon>Propionibacteriales</taxon>
        <taxon>Nocardioidaceae</taxon>
        <taxon>Nocardioides</taxon>
    </lineage>
</organism>
<accession>A0A7Y9UVZ5</accession>
<feature type="chain" id="PRO_5038561301" evidence="2">
    <location>
        <begin position="18"/>
        <end position="164"/>
    </location>
</feature>
<dbReference type="EMBL" id="JACCAA010000001">
    <property type="protein sequence ID" value="NYG59775.1"/>
    <property type="molecule type" value="Genomic_DNA"/>
</dbReference>
<evidence type="ECO:0000313" key="4">
    <source>
        <dbReference type="Proteomes" id="UP000540656"/>
    </source>
</evidence>